<comment type="caution">
    <text evidence="1">The sequence shown here is derived from an EMBL/GenBank/DDBJ whole genome shotgun (WGS) entry which is preliminary data.</text>
</comment>
<reference evidence="1 2" key="1">
    <citation type="submission" date="2024-06" db="EMBL/GenBank/DDBJ databases">
        <title>The Natural Products Discovery Center: Release of the First 8490 Sequenced Strains for Exploring Actinobacteria Biosynthetic Diversity.</title>
        <authorList>
            <person name="Kalkreuter E."/>
            <person name="Kautsar S.A."/>
            <person name="Yang D."/>
            <person name="Bader C.D."/>
            <person name="Teijaro C.N."/>
            <person name="Fluegel L."/>
            <person name="Davis C.M."/>
            <person name="Simpson J.R."/>
            <person name="Lauterbach L."/>
            <person name="Steele A.D."/>
            <person name="Gui C."/>
            <person name="Meng S."/>
            <person name="Li G."/>
            <person name="Viehrig K."/>
            <person name="Ye F."/>
            <person name="Su P."/>
            <person name="Kiefer A.F."/>
            <person name="Nichols A."/>
            <person name="Cepeda A.J."/>
            <person name="Yan W."/>
            <person name="Fan B."/>
            <person name="Jiang Y."/>
            <person name="Adhikari A."/>
            <person name="Zheng C.-J."/>
            <person name="Schuster L."/>
            <person name="Cowan T.M."/>
            <person name="Smanski M.J."/>
            <person name="Chevrette M.G."/>
            <person name="De Carvalho L.P.S."/>
            <person name="Shen B."/>
        </authorList>
    </citation>
    <scope>NUCLEOTIDE SEQUENCE [LARGE SCALE GENOMIC DNA]</scope>
    <source>
        <strain evidence="1 2">NPDC000634</strain>
    </source>
</reference>
<accession>A0ABV1W8T6</accession>
<protein>
    <submittedName>
        <fullName evidence="1">Uncharacterized protein</fullName>
    </submittedName>
</protein>
<sequence length="114" mass="12203">MTGTGPAQSRWHVPDREQARCCALGSISVALVNAALRRQDPVAAVHAEVWRMHFVDAHPDRELRLLPGCAGCLESAASDGGGGLPAVEQDRVQRLHLAQHLLLPTPLVSFAEPA</sequence>
<dbReference type="EMBL" id="JBEPCU010000576">
    <property type="protein sequence ID" value="MER6980571.1"/>
    <property type="molecule type" value="Genomic_DNA"/>
</dbReference>
<gene>
    <name evidence="1" type="ORF">ABT317_27270</name>
</gene>
<name>A0ABV1W8T6_9ACTN</name>
<keyword evidence="2" id="KW-1185">Reference proteome</keyword>
<evidence type="ECO:0000313" key="2">
    <source>
        <dbReference type="Proteomes" id="UP001458415"/>
    </source>
</evidence>
<evidence type="ECO:0000313" key="1">
    <source>
        <dbReference type="EMBL" id="MER6980571.1"/>
    </source>
</evidence>
<proteinExistence type="predicted"/>
<organism evidence="1 2">
    <name type="scientific">Streptomyces carpinensis</name>
    <dbReference type="NCBI Taxonomy" id="66369"/>
    <lineage>
        <taxon>Bacteria</taxon>
        <taxon>Bacillati</taxon>
        <taxon>Actinomycetota</taxon>
        <taxon>Actinomycetes</taxon>
        <taxon>Kitasatosporales</taxon>
        <taxon>Streptomycetaceae</taxon>
        <taxon>Streptomyces</taxon>
    </lineage>
</organism>
<dbReference type="Proteomes" id="UP001458415">
    <property type="component" value="Unassembled WGS sequence"/>
</dbReference>